<sequence>MAFTEDFLWGGATAANQIEGAYDEAGKGLSAADFVEYIPKDKREKDNAMEVNSEIIEKILAGDHDGRFPKREGVDFYHRYKEDIRLFAEMGFKSFRLSIHWSRIFPNGYDEKPNEAGLQYYEDMFKELRKYGIEPVVTLSHYETPYGLIEKYNGWKSRKVIDHFVRYAETVFNRYKGYVKYWMTFNEINIMNISPYTGGGVLSDLEENPEQTSYQALHHQFVASSMATKKLKEIDSDALMGCMLARMSFYPYTSNPADVLLAQQENQKNLMYTDVQARGEYPNFIKRFFKENSIELDIKAGDFELLRDYPVDYISFSYYMSMTVSASEGVEETGGNLVRGVKNPYLEASDWGWQIDPIGLRVVLNDMWDRYQKPLFIVENGLGAYDELTEDKKVYDDYRIDYLKKHIEQMSEAIEDGVDLMGYLSWGPIDLVSMSTSEMSKRYGYIYVDKDDDGNGTLDRYRKKSFHWYKKVIENNGEDLDTEVDY</sequence>
<evidence type="ECO:0000313" key="7">
    <source>
        <dbReference type="EMBL" id="HIW12390.1"/>
    </source>
</evidence>
<comment type="similarity">
    <text evidence="1 5">Belongs to the glycosyl hydrolase 1 family.</text>
</comment>
<dbReference type="Gene3D" id="3.20.20.80">
    <property type="entry name" value="Glycosidases"/>
    <property type="match status" value="1"/>
</dbReference>
<dbReference type="GO" id="GO:0005829">
    <property type="term" value="C:cytosol"/>
    <property type="evidence" value="ECO:0007669"/>
    <property type="project" value="TreeGrafter"/>
</dbReference>
<protein>
    <submittedName>
        <fullName evidence="7">6-phospho-beta-glucosidase</fullName>
        <ecNumber evidence="7">3.2.1.86</ecNumber>
    </submittedName>
</protein>
<gene>
    <name evidence="7" type="primary">ascB</name>
    <name evidence="7" type="ORF">H9891_04445</name>
</gene>
<keyword evidence="3 6" id="KW-0326">Glycosidase</keyword>
<organism evidence="7 8">
    <name type="scientific">Candidatus Salinicoccus stercoripullorum</name>
    <dbReference type="NCBI Taxonomy" id="2838756"/>
    <lineage>
        <taxon>Bacteria</taxon>
        <taxon>Bacillati</taxon>
        <taxon>Bacillota</taxon>
        <taxon>Bacilli</taxon>
        <taxon>Bacillales</taxon>
        <taxon>Staphylococcaceae</taxon>
        <taxon>Salinicoccus</taxon>
    </lineage>
</organism>
<reference evidence="7" key="2">
    <citation type="submission" date="2021-04" db="EMBL/GenBank/DDBJ databases">
        <authorList>
            <person name="Gilroy R."/>
        </authorList>
    </citation>
    <scope>NUCLEOTIDE SEQUENCE</scope>
    <source>
        <strain evidence="7">ChiHjej13B12-752</strain>
    </source>
</reference>
<dbReference type="SUPFAM" id="SSF51445">
    <property type="entry name" value="(Trans)glycosidases"/>
    <property type="match status" value="1"/>
</dbReference>
<dbReference type="NCBIfam" id="NF007158">
    <property type="entry name" value="PRK09593.1"/>
    <property type="match status" value="1"/>
</dbReference>
<dbReference type="AlphaFoldDB" id="A0A9D1QHN0"/>
<comment type="caution">
    <text evidence="7">The sequence shown here is derived from an EMBL/GenBank/DDBJ whole genome shotgun (WGS) entry which is preliminary data.</text>
</comment>
<dbReference type="EC" id="3.2.1.86" evidence="7"/>
<accession>A0A9D1QHN0</accession>
<name>A0A9D1QHN0_9STAP</name>
<evidence type="ECO:0000256" key="2">
    <source>
        <dbReference type="ARBA" id="ARBA00022801"/>
    </source>
</evidence>
<dbReference type="FunFam" id="3.20.20.80:FF:000004">
    <property type="entry name" value="Beta-glucosidase 6-phospho-beta-glucosidase"/>
    <property type="match status" value="1"/>
</dbReference>
<dbReference type="InterPro" id="IPR018120">
    <property type="entry name" value="Glyco_hydro_1_AS"/>
</dbReference>
<evidence type="ECO:0000256" key="6">
    <source>
        <dbReference type="RuleBase" id="RU004468"/>
    </source>
</evidence>
<evidence type="ECO:0000313" key="8">
    <source>
        <dbReference type="Proteomes" id="UP000823989"/>
    </source>
</evidence>
<evidence type="ECO:0000256" key="3">
    <source>
        <dbReference type="ARBA" id="ARBA00023295"/>
    </source>
</evidence>
<evidence type="ECO:0000256" key="1">
    <source>
        <dbReference type="ARBA" id="ARBA00010838"/>
    </source>
</evidence>
<dbReference type="EMBL" id="DXHR01000015">
    <property type="protein sequence ID" value="HIW12390.1"/>
    <property type="molecule type" value="Genomic_DNA"/>
</dbReference>
<dbReference type="InterPro" id="IPR001360">
    <property type="entry name" value="Glyco_hydro_1"/>
</dbReference>
<keyword evidence="2 6" id="KW-0378">Hydrolase</keyword>
<dbReference type="GO" id="GO:0016052">
    <property type="term" value="P:carbohydrate catabolic process"/>
    <property type="evidence" value="ECO:0007669"/>
    <property type="project" value="TreeGrafter"/>
</dbReference>
<dbReference type="PRINTS" id="PR00131">
    <property type="entry name" value="GLHYDRLASE1"/>
</dbReference>
<dbReference type="GO" id="GO:0008706">
    <property type="term" value="F:6-phospho-beta-glucosidase activity"/>
    <property type="evidence" value="ECO:0007669"/>
    <property type="project" value="UniProtKB-EC"/>
</dbReference>
<reference evidence="7" key="1">
    <citation type="journal article" date="2021" name="PeerJ">
        <title>Extensive microbial diversity within the chicken gut microbiome revealed by metagenomics and culture.</title>
        <authorList>
            <person name="Gilroy R."/>
            <person name="Ravi A."/>
            <person name="Getino M."/>
            <person name="Pursley I."/>
            <person name="Horton D.L."/>
            <person name="Alikhan N.F."/>
            <person name="Baker D."/>
            <person name="Gharbi K."/>
            <person name="Hall N."/>
            <person name="Watson M."/>
            <person name="Adriaenssens E.M."/>
            <person name="Foster-Nyarko E."/>
            <person name="Jarju S."/>
            <person name="Secka A."/>
            <person name="Antonio M."/>
            <person name="Oren A."/>
            <person name="Chaudhuri R.R."/>
            <person name="La Ragione R."/>
            <person name="Hildebrand F."/>
            <person name="Pallen M.J."/>
        </authorList>
    </citation>
    <scope>NUCLEOTIDE SEQUENCE</scope>
    <source>
        <strain evidence="7">ChiHjej13B12-752</strain>
    </source>
</reference>
<dbReference type="InterPro" id="IPR033132">
    <property type="entry name" value="GH_1_N_CS"/>
</dbReference>
<feature type="active site" description="Nucleophile" evidence="4">
    <location>
        <position position="379"/>
    </location>
</feature>
<dbReference type="Pfam" id="PF00232">
    <property type="entry name" value="Glyco_hydro_1"/>
    <property type="match status" value="1"/>
</dbReference>
<evidence type="ECO:0000256" key="4">
    <source>
        <dbReference type="PROSITE-ProRule" id="PRU10055"/>
    </source>
</evidence>
<dbReference type="InterPro" id="IPR017853">
    <property type="entry name" value="GH"/>
</dbReference>
<proteinExistence type="inferred from homology"/>
<dbReference type="PROSITE" id="PS00572">
    <property type="entry name" value="GLYCOSYL_HYDROL_F1_1"/>
    <property type="match status" value="1"/>
</dbReference>
<dbReference type="PANTHER" id="PTHR10353:SF122">
    <property type="entry name" value="6-PHOSPHO-BETA-GLUCOSIDASE ASCB-RELATED"/>
    <property type="match status" value="1"/>
</dbReference>
<dbReference type="PROSITE" id="PS00653">
    <property type="entry name" value="GLYCOSYL_HYDROL_F1_2"/>
    <property type="match status" value="1"/>
</dbReference>
<dbReference type="PANTHER" id="PTHR10353">
    <property type="entry name" value="GLYCOSYL HYDROLASE"/>
    <property type="match status" value="1"/>
</dbReference>
<dbReference type="NCBIfam" id="NF007356">
    <property type="entry name" value="PRK09852.1"/>
    <property type="match status" value="1"/>
</dbReference>
<dbReference type="Proteomes" id="UP000823989">
    <property type="component" value="Unassembled WGS sequence"/>
</dbReference>
<evidence type="ECO:0000256" key="5">
    <source>
        <dbReference type="RuleBase" id="RU003690"/>
    </source>
</evidence>